<gene>
    <name evidence="1" type="ORF">PoB_000399600</name>
</gene>
<organism evidence="1 2">
    <name type="scientific">Plakobranchus ocellatus</name>
    <dbReference type="NCBI Taxonomy" id="259542"/>
    <lineage>
        <taxon>Eukaryota</taxon>
        <taxon>Metazoa</taxon>
        <taxon>Spiralia</taxon>
        <taxon>Lophotrochozoa</taxon>
        <taxon>Mollusca</taxon>
        <taxon>Gastropoda</taxon>
        <taxon>Heterobranchia</taxon>
        <taxon>Euthyneura</taxon>
        <taxon>Panpulmonata</taxon>
        <taxon>Sacoglossa</taxon>
        <taxon>Placobranchoidea</taxon>
        <taxon>Plakobranchidae</taxon>
        <taxon>Plakobranchus</taxon>
    </lineage>
</organism>
<evidence type="ECO:0000313" key="1">
    <source>
        <dbReference type="EMBL" id="GFN77490.1"/>
    </source>
</evidence>
<proteinExistence type="predicted"/>
<dbReference type="EMBL" id="BLXT01000480">
    <property type="protein sequence ID" value="GFN77490.1"/>
    <property type="molecule type" value="Genomic_DNA"/>
</dbReference>
<name>A0AAV3Y2S0_9GAST</name>
<keyword evidence="2" id="KW-1185">Reference proteome</keyword>
<reference evidence="1 2" key="1">
    <citation type="journal article" date="2021" name="Elife">
        <title>Chloroplast acquisition without the gene transfer in kleptoplastic sea slugs, Plakobranchus ocellatus.</title>
        <authorList>
            <person name="Maeda T."/>
            <person name="Takahashi S."/>
            <person name="Yoshida T."/>
            <person name="Shimamura S."/>
            <person name="Takaki Y."/>
            <person name="Nagai Y."/>
            <person name="Toyoda A."/>
            <person name="Suzuki Y."/>
            <person name="Arimoto A."/>
            <person name="Ishii H."/>
            <person name="Satoh N."/>
            <person name="Nishiyama T."/>
            <person name="Hasebe M."/>
            <person name="Maruyama T."/>
            <person name="Minagawa J."/>
            <person name="Obokata J."/>
            <person name="Shigenobu S."/>
        </authorList>
    </citation>
    <scope>NUCLEOTIDE SEQUENCE [LARGE SCALE GENOMIC DNA]</scope>
</reference>
<sequence>MLAPSILETARSNLYTLLERHSSPSMLDAPGDVFVTLSQCRNICKLIENIQIVYSLNLVQTACFMSLEIGMAGLSITGKDSWPGQKVVEFIHLFLVLAALTKVKSSSGFHSHWTSWHLDISPLSLAVVLKLTNS</sequence>
<accession>A0AAV3Y2S0</accession>
<comment type="caution">
    <text evidence="1">The sequence shown here is derived from an EMBL/GenBank/DDBJ whole genome shotgun (WGS) entry which is preliminary data.</text>
</comment>
<dbReference type="Proteomes" id="UP000735302">
    <property type="component" value="Unassembled WGS sequence"/>
</dbReference>
<dbReference type="AlphaFoldDB" id="A0AAV3Y2S0"/>
<evidence type="ECO:0000313" key="2">
    <source>
        <dbReference type="Proteomes" id="UP000735302"/>
    </source>
</evidence>
<protein>
    <submittedName>
        <fullName evidence="1">Uncharacterized protein</fullName>
    </submittedName>
</protein>